<dbReference type="NCBIfam" id="TIGR02338">
    <property type="entry name" value="gimC_beta"/>
    <property type="match status" value="1"/>
</dbReference>
<organism evidence="11 12">
    <name type="scientific">Methanocaldococcus infernus (strain DSM 11812 / JCM 15783 / ME)</name>
    <dbReference type="NCBI Taxonomy" id="573063"/>
    <lineage>
        <taxon>Archaea</taxon>
        <taxon>Methanobacteriati</taxon>
        <taxon>Methanobacteriota</taxon>
        <taxon>Methanomada group</taxon>
        <taxon>Methanococci</taxon>
        <taxon>Methanococcales</taxon>
        <taxon>Methanocaldococcaceae</taxon>
        <taxon>Methanocaldococcus</taxon>
    </lineage>
</organism>
<evidence type="ECO:0000256" key="9">
    <source>
        <dbReference type="HAMAP-Rule" id="MF_00307"/>
    </source>
</evidence>
<keyword evidence="6 9" id="KW-0143">Chaperone</keyword>
<comment type="subcellular location">
    <subcellularLocation>
        <location evidence="1 9">Cytoplasm</location>
    </subcellularLocation>
</comment>
<evidence type="ECO:0000256" key="10">
    <source>
        <dbReference type="SAM" id="Coils"/>
    </source>
</evidence>
<dbReference type="GO" id="GO:0051082">
    <property type="term" value="F:unfolded protein binding"/>
    <property type="evidence" value="ECO:0007669"/>
    <property type="project" value="UniProtKB-UniRule"/>
</dbReference>
<evidence type="ECO:0000256" key="5">
    <source>
        <dbReference type="ARBA" id="ARBA00022490"/>
    </source>
</evidence>
<comment type="subunit">
    <text evidence="3 9">Heterohexamer of two alpha and four beta subunits.</text>
</comment>
<proteinExistence type="inferred from homology"/>
<name>D5VTG5_METIM</name>
<dbReference type="EMBL" id="CP002009">
    <property type="protein sequence ID" value="ADG13868.1"/>
    <property type="molecule type" value="Genomic_DNA"/>
</dbReference>
<dbReference type="SUPFAM" id="SSF46579">
    <property type="entry name" value="Prefoldin"/>
    <property type="match status" value="1"/>
</dbReference>
<feature type="coiled-coil region" evidence="10">
    <location>
        <begin position="28"/>
        <end position="107"/>
    </location>
</feature>
<dbReference type="KEGG" id="mif:Metin_1215"/>
<comment type="function">
    <text evidence="7 9">Molecular chaperone capable of stabilizing a range of proteins. Seems to fulfill an ATP-independent, HSP70-like function in archaeal de novo protein folding.</text>
</comment>
<evidence type="ECO:0000256" key="8">
    <source>
        <dbReference type="ARBA" id="ARBA00033461"/>
    </source>
</evidence>
<dbReference type="STRING" id="573063.Metin_1215"/>
<keyword evidence="5 9" id="KW-0963">Cytoplasm</keyword>
<dbReference type="InterPro" id="IPR009053">
    <property type="entry name" value="Prefoldin"/>
</dbReference>
<dbReference type="GO" id="GO:0005737">
    <property type="term" value="C:cytoplasm"/>
    <property type="evidence" value="ECO:0007669"/>
    <property type="project" value="UniProtKB-SubCell"/>
</dbReference>
<reference evidence="11" key="1">
    <citation type="submission" date="2010-04" db="EMBL/GenBank/DDBJ databases">
        <title>Complete sequence of Methanocaldococcus infernus ME.</title>
        <authorList>
            <consortium name="US DOE Joint Genome Institute"/>
            <person name="Lucas S."/>
            <person name="Copeland A."/>
            <person name="Lapidus A."/>
            <person name="Cheng J.-F."/>
            <person name="Bruce D."/>
            <person name="Goodwin L."/>
            <person name="Pitluck S."/>
            <person name="Munk A.C."/>
            <person name="Detter J.C."/>
            <person name="Han C."/>
            <person name="Tapia R."/>
            <person name="Land M."/>
            <person name="Hauser L."/>
            <person name="Kyrpides N."/>
            <person name="Mikhailova N."/>
            <person name="Sieprawska-Lupa M."/>
            <person name="Whitman W.B."/>
            <person name="Woyke T."/>
        </authorList>
    </citation>
    <scope>NUCLEOTIDE SEQUENCE [LARGE SCALE GENOMIC DNA]</scope>
    <source>
        <strain evidence="11">ME</strain>
    </source>
</reference>
<dbReference type="HAMAP" id="MF_00307">
    <property type="entry name" value="PfdB"/>
    <property type="match status" value="1"/>
</dbReference>
<dbReference type="Pfam" id="PF01920">
    <property type="entry name" value="Prefoldin_2"/>
    <property type="match status" value="1"/>
</dbReference>
<dbReference type="RefSeq" id="WP_013100613.1">
    <property type="nucleotide sequence ID" value="NC_014122.1"/>
</dbReference>
<dbReference type="GO" id="GO:0016272">
    <property type="term" value="C:prefoldin complex"/>
    <property type="evidence" value="ECO:0007669"/>
    <property type="project" value="UniProtKB-UniRule"/>
</dbReference>
<evidence type="ECO:0000313" key="11">
    <source>
        <dbReference type="EMBL" id="ADG13868.1"/>
    </source>
</evidence>
<dbReference type="FunFam" id="1.10.287.370:FF:000013">
    <property type="entry name" value="Prefoldin subunit beta"/>
    <property type="match status" value="1"/>
</dbReference>
<dbReference type="GeneID" id="9132234"/>
<evidence type="ECO:0000256" key="6">
    <source>
        <dbReference type="ARBA" id="ARBA00023186"/>
    </source>
</evidence>
<dbReference type="InterPro" id="IPR012713">
    <property type="entry name" value="PfdB"/>
</dbReference>
<dbReference type="Gene3D" id="1.10.287.370">
    <property type="match status" value="1"/>
</dbReference>
<evidence type="ECO:0000256" key="1">
    <source>
        <dbReference type="ARBA" id="ARBA00004496"/>
    </source>
</evidence>
<dbReference type="InterPro" id="IPR002777">
    <property type="entry name" value="PFD_beta-like"/>
</dbReference>
<dbReference type="HOGENOM" id="CLU_131909_0_1_2"/>
<accession>D5VTG5</accession>
<comment type="similarity">
    <text evidence="2 9">Belongs to the prefoldin subunit beta family.</text>
</comment>
<dbReference type="eggNOG" id="arCOG01342">
    <property type="taxonomic scope" value="Archaea"/>
</dbReference>
<protein>
    <recommendedName>
        <fullName evidence="4 9">Prefoldin subunit beta</fullName>
    </recommendedName>
    <alternativeName>
        <fullName evidence="8 9">GimC subunit beta</fullName>
    </alternativeName>
</protein>
<evidence type="ECO:0000256" key="2">
    <source>
        <dbReference type="ARBA" id="ARBA00008045"/>
    </source>
</evidence>
<sequence length="113" mass="13218">MEIPPQVQAQLMQFQQFQQQLQMIILQKQGVEAELNETKKALEELEKSSAEEVYKLVGGLFVKRKKDEVINELKEKLETLELRLKTLQKQEDKLKEKLEEIQKKLQSVIPAAQ</sequence>
<evidence type="ECO:0000313" key="12">
    <source>
        <dbReference type="Proteomes" id="UP000002061"/>
    </source>
</evidence>
<dbReference type="CDD" id="cd23162">
    <property type="entry name" value="Prefoldin_beta_GimC"/>
    <property type="match status" value="1"/>
</dbReference>
<dbReference type="Proteomes" id="UP000002061">
    <property type="component" value="Chromosome"/>
</dbReference>
<dbReference type="PANTHER" id="PTHR20903">
    <property type="entry name" value="PREFOLDIN SUBUNIT 1-RELATED"/>
    <property type="match status" value="1"/>
</dbReference>
<evidence type="ECO:0000256" key="4">
    <source>
        <dbReference type="ARBA" id="ARBA00016304"/>
    </source>
</evidence>
<keyword evidence="10" id="KW-0175">Coiled coil</keyword>
<dbReference type="PANTHER" id="PTHR20903:SF0">
    <property type="entry name" value="PREFOLDIN SUBUNIT 1"/>
    <property type="match status" value="1"/>
</dbReference>
<evidence type="ECO:0000256" key="3">
    <source>
        <dbReference type="ARBA" id="ARBA00011716"/>
    </source>
</evidence>
<evidence type="ECO:0000256" key="7">
    <source>
        <dbReference type="ARBA" id="ARBA00025077"/>
    </source>
</evidence>
<dbReference type="GO" id="GO:0044183">
    <property type="term" value="F:protein folding chaperone"/>
    <property type="evidence" value="ECO:0007669"/>
    <property type="project" value="TreeGrafter"/>
</dbReference>
<dbReference type="AlphaFoldDB" id="D5VTG5"/>
<gene>
    <name evidence="9" type="primary">pfdB</name>
    <name evidence="11" type="ordered locus">Metin_1215</name>
</gene>
<keyword evidence="12" id="KW-1185">Reference proteome</keyword>